<dbReference type="Proteomes" id="UP000789706">
    <property type="component" value="Unassembled WGS sequence"/>
</dbReference>
<feature type="non-terminal residue" evidence="1">
    <location>
        <position position="217"/>
    </location>
</feature>
<name>A0A9N9CA99_9GLOM</name>
<protein>
    <submittedName>
        <fullName evidence="1">9903_t:CDS:1</fullName>
    </submittedName>
</protein>
<evidence type="ECO:0000313" key="2">
    <source>
        <dbReference type="Proteomes" id="UP000789706"/>
    </source>
</evidence>
<evidence type="ECO:0000313" key="1">
    <source>
        <dbReference type="EMBL" id="CAG8593003.1"/>
    </source>
</evidence>
<dbReference type="EMBL" id="CAJVPK010001613">
    <property type="protein sequence ID" value="CAG8593003.1"/>
    <property type="molecule type" value="Genomic_DNA"/>
</dbReference>
<keyword evidence="2" id="KW-1185">Reference proteome</keyword>
<dbReference type="AlphaFoldDB" id="A0A9N9CA99"/>
<gene>
    <name evidence="1" type="ORF">DEBURN_LOCUS9151</name>
</gene>
<comment type="caution">
    <text evidence="1">The sequence shown here is derived from an EMBL/GenBank/DDBJ whole genome shotgun (WGS) entry which is preliminary data.</text>
</comment>
<organism evidence="1 2">
    <name type="scientific">Diversispora eburnea</name>
    <dbReference type="NCBI Taxonomy" id="1213867"/>
    <lineage>
        <taxon>Eukaryota</taxon>
        <taxon>Fungi</taxon>
        <taxon>Fungi incertae sedis</taxon>
        <taxon>Mucoromycota</taxon>
        <taxon>Glomeromycotina</taxon>
        <taxon>Glomeromycetes</taxon>
        <taxon>Diversisporales</taxon>
        <taxon>Diversisporaceae</taxon>
        <taxon>Diversispora</taxon>
    </lineage>
</organism>
<proteinExistence type="predicted"/>
<sequence length="217" mass="24914">AYAHRLLRWINLKIQLNHQYMISGILDGLLEEENSITRFVIRATDSYSNFTSTNITNQQNRANKVNETPDLTDLLKSQRKQEISSKTIQFSHVNKNKKNSTDEDENIQTKSQVIAHAPYQNLSSQNKYYASFTQQTPQLSTPPSCEKLKVKSGRKRKIPTANLEIEKTKPVRKSPRKKNIGDLATMELENNVNNNINNHSLVKQMSSIEKINEELSE</sequence>
<reference evidence="1" key="1">
    <citation type="submission" date="2021-06" db="EMBL/GenBank/DDBJ databases">
        <authorList>
            <person name="Kallberg Y."/>
            <person name="Tangrot J."/>
            <person name="Rosling A."/>
        </authorList>
    </citation>
    <scope>NUCLEOTIDE SEQUENCE</scope>
    <source>
        <strain evidence="1">AZ414A</strain>
    </source>
</reference>
<accession>A0A9N9CA99</accession>